<feature type="compositionally biased region" description="Low complexity" evidence="34">
    <location>
        <begin position="92"/>
        <end position="105"/>
    </location>
</feature>
<dbReference type="FunFam" id="1.20.120.1630:FF:000001">
    <property type="entry name" value="delta(14)-sterol reductase isoform X1"/>
    <property type="match status" value="1"/>
</dbReference>
<dbReference type="Gene3D" id="1.20.120.1630">
    <property type="match status" value="1"/>
</dbReference>
<dbReference type="GO" id="GO:0006695">
    <property type="term" value="P:cholesterol biosynthetic process"/>
    <property type="evidence" value="ECO:0007669"/>
    <property type="project" value="UniProtKB-UniRule"/>
</dbReference>
<evidence type="ECO:0000256" key="24">
    <source>
        <dbReference type="ARBA" id="ARBA00023242"/>
    </source>
</evidence>
<dbReference type="Pfam" id="PF01222">
    <property type="entry name" value="ERG4_ERG24"/>
    <property type="match status" value="1"/>
</dbReference>
<keyword evidence="12 33" id="KW-0152">Cholesterol biosynthesis</keyword>
<evidence type="ECO:0000256" key="34">
    <source>
        <dbReference type="SAM" id="MobiDB-lite"/>
    </source>
</evidence>
<evidence type="ECO:0000256" key="8">
    <source>
        <dbReference type="ARBA" id="ARBA00022516"/>
    </source>
</evidence>
<keyword evidence="9 33" id="KW-0153">Cholesterol metabolism</keyword>
<keyword evidence="22" id="KW-0675">Receptor</keyword>
<dbReference type="PANTHER" id="PTHR21257:SF55">
    <property type="entry name" value="DELTA(14)-STEROL REDUCTASE LBR"/>
    <property type="match status" value="1"/>
</dbReference>
<keyword evidence="21 33" id="KW-1207">Sterol metabolism</keyword>
<evidence type="ECO:0000256" key="18">
    <source>
        <dbReference type="ARBA" id="ARBA00023098"/>
    </source>
</evidence>
<keyword evidence="11 33" id="KW-0812">Transmembrane</keyword>
<comment type="catalytic activity">
    <reaction evidence="31">
        <text>5alpha-cholest-8,14-dien-3beta-ol + NADPH + H(+) = 5alpha-cholest-8-en-3beta-ol + NADP(+)</text>
        <dbReference type="Rhea" id="RHEA:46456"/>
        <dbReference type="ChEBI" id="CHEBI:15378"/>
        <dbReference type="ChEBI" id="CHEBI:16608"/>
        <dbReference type="ChEBI" id="CHEBI:57783"/>
        <dbReference type="ChEBI" id="CHEBI:58349"/>
        <dbReference type="ChEBI" id="CHEBI:86131"/>
    </reaction>
</comment>
<comment type="similarity">
    <text evidence="4 33">Belongs to the ERG4/ERG24 family.</text>
</comment>
<dbReference type="Gene3D" id="2.30.30.140">
    <property type="match status" value="1"/>
</dbReference>
<evidence type="ECO:0000256" key="21">
    <source>
        <dbReference type="ARBA" id="ARBA00023166"/>
    </source>
</evidence>
<feature type="transmembrane region" description="Helical" evidence="33">
    <location>
        <begin position="298"/>
        <end position="316"/>
    </location>
</feature>
<evidence type="ECO:0000256" key="30">
    <source>
        <dbReference type="ARBA" id="ARBA00048100"/>
    </source>
</evidence>
<dbReference type="PROSITE" id="PS01018">
    <property type="entry name" value="STEROL_REDUCT_2"/>
    <property type="match status" value="1"/>
</dbReference>
<comment type="pathway">
    <text evidence="3 33">Steroid biosynthesis; cholesterol biosynthesis.</text>
</comment>
<evidence type="ECO:0000256" key="12">
    <source>
        <dbReference type="ARBA" id="ARBA00022778"/>
    </source>
</evidence>
<keyword evidence="37" id="KW-1185">Reference proteome</keyword>
<feature type="compositionally biased region" description="Basic and acidic residues" evidence="34">
    <location>
        <begin position="130"/>
        <end position="168"/>
    </location>
</feature>
<keyword evidence="17 33" id="KW-0756">Sterol biosynthesis</keyword>
<keyword evidence="14 33" id="KW-0752">Steroid biosynthesis</keyword>
<evidence type="ECO:0000256" key="25">
    <source>
        <dbReference type="ARBA" id="ARBA00029624"/>
    </source>
</evidence>
<dbReference type="CDD" id="cd20381">
    <property type="entry name" value="Tudor_LBR"/>
    <property type="match status" value="1"/>
</dbReference>
<accession>A0A672YFQ1</accession>
<dbReference type="PROSITE" id="PS01017">
    <property type="entry name" value="STEROL_REDUCT_1"/>
    <property type="match status" value="1"/>
</dbReference>
<keyword evidence="23 33" id="KW-0753">Steroid metabolism</keyword>
<feature type="compositionally biased region" description="Basic and acidic residues" evidence="34">
    <location>
        <begin position="106"/>
        <end position="121"/>
    </location>
</feature>
<keyword evidence="8 33" id="KW-0444">Lipid biosynthesis</keyword>
<dbReference type="Proteomes" id="UP000472271">
    <property type="component" value="Chromosome 24"/>
</dbReference>
<evidence type="ECO:0000256" key="15">
    <source>
        <dbReference type="ARBA" id="ARBA00022989"/>
    </source>
</evidence>
<feature type="transmembrane region" description="Helical" evidence="33">
    <location>
        <begin position="525"/>
        <end position="546"/>
    </location>
</feature>
<keyword evidence="10" id="KW-0597">Phosphoprotein</keyword>
<keyword evidence="16 33" id="KW-0560">Oxidoreductase</keyword>
<dbReference type="InterPro" id="IPR002999">
    <property type="entry name" value="Tudor"/>
</dbReference>
<sequence length="618" mass="70102">MPTVKYQKDETVMGRWPGSSLYYQVKVVGFDSKSQLYTVIYKDGTELELKEQDIRSAAGFQLRSRSRSRSRSPGRRRSRSRSPARTTRRSSSRTAAAVAAAAITESAKESSRKDAKVKDTPEADLSSVTKEAENNSNNKHEKKEENNTANKVNEKPEAKVDAEPEKNQGRYNLRRRKDDGDAKPVETKAEEPEEKEAKPAPAPTVATTLDFGGKIGAYFWLLFLPAWVLFLLLQVNMEDPSLVNFPPPLPPLETLWDTQAFGIVILWILFQALLYVLPVGKLSEGMPLRTGERLKYRTNGFFAIVVSALVAVAAVYQGIDLTYIHSNFLQLSVATFLISVLLSIYLYIRSRYVSADQLALGGNSGNVVYDFFKGRELNPRIKNFDLKFFCEMRPGLIGWCLINFAMALAEMKQQGLDAPSYAMILVNVFQLLYVVDGLWNEEAILTTMDLMHDGFGFMLAFGDLVWVPFTYTLQAYYLVSHPNPLSPLVVALIVTLKLVGFYIFRKSNSEKNAFRRNPSDPTLSYLKTIPTATGKSLLVSGWWGVVRHPNYLGDLIMALAWSLPCGFSHLLPWYYMIYFIILLVHRDSRDMSNCRRKYGSAWDEYCRTVRYRIIPRVY</sequence>
<comment type="catalytic activity">
    <reaction evidence="30">
        <text>4,4-dimethyl-8,14-cholestadien-3beta-ol + NADPH + H(+) = 4,4-dimethyl-5alpha-cholest-8-en-3beta-ol + NADP(+)</text>
        <dbReference type="Rhea" id="RHEA:46812"/>
        <dbReference type="ChEBI" id="CHEBI:15378"/>
        <dbReference type="ChEBI" id="CHEBI:57783"/>
        <dbReference type="ChEBI" id="CHEBI:58349"/>
        <dbReference type="ChEBI" id="CHEBI:78904"/>
        <dbReference type="ChEBI" id="CHEBI:87044"/>
    </reaction>
</comment>
<evidence type="ECO:0000256" key="31">
    <source>
        <dbReference type="ARBA" id="ARBA00048712"/>
    </source>
</evidence>
<evidence type="ECO:0000256" key="11">
    <source>
        <dbReference type="ARBA" id="ARBA00022692"/>
    </source>
</evidence>
<dbReference type="EC" id="1.3.1.70" evidence="5"/>
<evidence type="ECO:0000313" key="37">
    <source>
        <dbReference type="Proteomes" id="UP000472271"/>
    </source>
</evidence>
<dbReference type="AlphaFoldDB" id="A0A672YFQ1"/>
<evidence type="ECO:0000256" key="19">
    <source>
        <dbReference type="ARBA" id="ARBA00023125"/>
    </source>
</evidence>
<keyword evidence="7" id="KW-0963">Cytoplasm</keyword>
<keyword evidence="15 33" id="KW-1133">Transmembrane helix</keyword>
<evidence type="ECO:0000256" key="6">
    <source>
        <dbReference type="ARBA" id="ARBA00017801"/>
    </source>
</evidence>
<dbReference type="GO" id="GO:0005637">
    <property type="term" value="C:nuclear inner membrane"/>
    <property type="evidence" value="ECO:0007669"/>
    <property type="project" value="UniProtKB-SubCell"/>
</dbReference>
<feature type="transmembrane region" description="Helical" evidence="33">
    <location>
        <begin position="255"/>
        <end position="277"/>
    </location>
</feature>
<dbReference type="Ensembl" id="ENSSORT00005003226.1">
    <property type="protein sequence ID" value="ENSSORP00005003131.1"/>
    <property type="gene ID" value="ENSSORG00005001914.1"/>
</dbReference>
<keyword evidence="18 33" id="KW-0443">Lipid metabolism</keyword>
<feature type="transmembrane region" description="Helical" evidence="33">
    <location>
        <begin position="217"/>
        <end position="235"/>
    </location>
</feature>
<dbReference type="InterPro" id="IPR019023">
    <property type="entry name" value="Lamin-B_rcpt_of_tudor"/>
</dbReference>
<proteinExistence type="inferred from homology"/>
<comment type="catalytic activity">
    <reaction evidence="32">
        <text>4,4-dimethyl-5alpha-cholesta-8,24-dien-3beta-ol + NADP(+) = 4,4-dimethyl-5alpha-cholesta-8,14,24-trien-3beta-ol + NADPH + H(+)</text>
        <dbReference type="Rhea" id="RHEA:18561"/>
        <dbReference type="ChEBI" id="CHEBI:15378"/>
        <dbReference type="ChEBI" id="CHEBI:17813"/>
        <dbReference type="ChEBI" id="CHEBI:18364"/>
        <dbReference type="ChEBI" id="CHEBI:57783"/>
        <dbReference type="ChEBI" id="CHEBI:58349"/>
        <dbReference type="EC" id="1.3.1.70"/>
    </reaction>
</comment>
<dbReference type="GO" id="GO:0003677">
    <property type="term" value="F:DNA binding"/>
    <property type="evidence" value="ECO:0007669"/>
    <property type="project" value="UniProtKB-KW"/>
</dbReference>
<evidence type="ECO:0000256" key="14">
    <source>
        <dbReference type="ARBA" id="ARBA00022955"/>
    </source>
</evidence>
<feature type="transmembrane region" description="Helical" evidence="33">
    <location>
        <begin position="485"/>
        <end position="504"/>
    </location>
</feature>
<feature type="region of interest" description="Disordered" evidence="34">
    <location>
        <begin position="60"/>
        <end position="201"/>
    </location>
</feature>
<feature type="compositionally biased region" description="Basic residues" evidence="34">
    <location>
        <begin position="64"/>
        <end position="91"/>
    </location>
</feature>
<dbReference type="InterPro" id="IPR001171">
    <property type="entry name" value="ERG24_DHCR-like"/>
</dbReference>
<evidence type="ECO:0000256" key="28">
    <source>
        <dbReference type="ARBA" id="ARBA00031227"/>
    </source>
</evidence>
<comment type="subcellular location">
    <subcellularLocation>
        <location evidence="2">Cytoplasm</location>
    </subcellularLocation>
    <subcellularLocation>
        <location evidence="33">Endoplasmic reticulum membrane</location>
        <topology evidence="33">Multi-pass membrane protein</topology>
    </subcellularLocation>
    <subcellularLocation>
        <location evidence="1">Nucleus inner membrane</location>
        <topology evidence="1">Multi-pass membrane protein</topology>
    </subcellularLocation>
</comment>
<reference evidence="36" key="2">
    <citation type="submission" date="2025-08" db="UniProtKB">
        <authorList>
            <consortium name="Ensembl"/>
        </authorList>
    </citation>
    <scope>IDENTIFICATION</scope>
</reference>
<keyword evidence="20 33" id="KW-0472">Membrane</keyword>
<organism evidence="36 37">
    <name type="scientific">Sphaeramia orbicularis</name>
    <name type="common">orbiculate cardinalfish</name>
    <dbReference type="NCBI Taxonomy" id="375764"/>
    <lineage>
        <taxon>Eukaryota</taxon>
        <taxon>Metazoa</taxon>
        <taxon>Chordata</taxon>
        <taxon>Craniata</taxon>
        <taxon>Vertebrata</taxon>
        <taxon>Euteleostomi</taxon>
        <taxon>Actinopterygii</taxon>
        <taxon>Neopterygii</taxon>
        <taxon>Teleostei</taxon>
        <taxon>Neoteleostei</taxon>
        <taxon>Acanthomorphata</taxon>
        <taxon>Gobiaria</taxon>
        <taxon>Kurtiformes</taxon>
        <taxon>Apogonoidei</taxon>
        <taxon>Apogonidae</taxon>
        <taxon>Apogoninae</taxon>
        <taxon>Sphaeramia</taxon>
    </lineage>
</organism>
<evidence type="ECO:0000256" key="3">
    <source>
        <dbReference type="ARBA" id="ARBA00004770"/>
    </source>
</evidence>
<reference evidence="36" key="3">
    <citation type="submission" date="2025-09" db="UniProtKB">
        <authorList>
            <consortium name="Ensembl"/>
        </authorList>
    </citation>
    <scope>IDENTIFICATION</scope>
</reference>
<reference evidence="36" key="1">
    <citation type="submission" date="2019-06" db="EMBL/GenBank/DDBJ databases">
        <authorList>
            <consortium name="Wellcome Sanger Institute Data Sharing"/>
        </authorList>
    </citation>
    <scope>NUCLEOTIDE SEQUENCE [LARGE SCALE GENOMIC DNA]</scope>
</reference>
<evidence type="ECO:0000313" key="36">
    <source>
        <dbReference type="Ensembl" id="ENSSORP00005003131.1"/>
    </source>
</evidence>
<gene>
    <name evidence="36" type="primary">lbr</name>
</gene>
<feature type="transmembrane region" description="Helical" evidence="33">
    <location>
        <begin position="558"/>
        <end position="584"/>
    </location>
</feature>
<evidence type="ECO:0000259" key="35">
    <source>
        <dbReference type="SMART" id="SM00333"/>
    </source>
</evidence>
<evidence type="ECO:0000256" key="20">
    <source>
        <dbReference type="ARBA" id="ARBA00023136"/>
    </source>
</evidence>
<keyword evidence="24" id="KW-0539">Nucleus</keyword>
<dbReference type="InterPro" id="IPR018083">
    <property type="entry name" value="Sterol_reductase_CS"/>
</dbReference>
<evidence type="ECO:0000256" key="9">
    <source>
        <dbReference type="ARBA" id="ARBA00022548"/>
    </source>
</evidence>
<evidence type="ECO:0000256" key="13">
    <source>
        <dbReference type="ARBA" id="ARBA00022824"/>
    </source>
</evidence>
<feature type="transmembrane region" description="Helical" evidence="33">
    <location>
        <begin position="459"/>
        <end position="479"/>
    </location>
</feature>
<evidence type="ECO:0000256" key="22">
    <source>
        <dbReference type="ARBA" id="ARBA00023170"/>
    </source>
</evidence>
<feature type="domain" description="Tudor" evidence="35">
    <location>
        <begin position="4"/>
        <end position="62"/>
    </location>
</feature>
<keyword evidence="19" id="KW-0238">DNA-binding</keyword>
<evidence type="ECO:0000256" key="29">
    <source>
        <dbReference type="ARBA" id="ARBA00032210"/>
    </source>
</evidence>
<evidence type="ECO:0000256" key="10">
    <source>
        <dbReference type="ARBA" id="ARBA00022553"/>
    </source>
</evidence>
<evidence type="ECO:0000256" key="33">
    <source>
        <dbReference type="RuleBase" id="RU369120"/>
    </source>
</evidence>
<evidence type="ECO:0000256" key="17">
    <source>
        <dbReference type="ARBA" id="ARBA00023011"/>
    </source>
</evidence>
<evidence type="ECO:0000256" key="5">
    <source>
        <dbReference type="ARBA" id="ARBA00012413"/>
    </source>
</evidence>
<dbReference type="Pfam" id="PF09465">
    <property type="entry name" value="LBR_tudor"/>
    <property type="match status" value="1"/>
</dbReference>
<evidence type="ECO:0000256" key="7">
    <source>
        <dbReference type="ARBA" id="ARBA00022490"/>
    </source>
</evidence>
<feature type="compositionally biased region" description="Basic and acidic residues" evidence="34">
    <location>
        <begin position="176"/>
        <end position="198"/>
    </location>
</feature>
<evidence type="ECO:0000256" key="27">
    <source>
        <dbReference type="ARBA" id="ARBA00030798"/>
    </source>
</evidence>
<dbReference type="PANTHER" id="PTHR21257">
    <property type="entry name" value="DELTA(14)-STEROL REDUCTASE"/>
    <property type="match status" value="1"/>
</dbReference>
<dbReference type="SMART" id="SM00333">
    <property type="entry name" value="TUDOR"/>
    <property type="match status" value="1"/>
</dbReference>
<dbReference type="UniPathway" id="UPA00063"/>
<evidence type="ECO:0000256" key="16">
    <source>
        <dbReference type="ARBA" id="ARBA00023002"/>
    </source>
</evidence>
<dbReference type="GO" id="GO:0005789">
    <property type="term" value="C:endoplasmic reticulum membrane"/>
    <property type="evidence" value="ECO:0007669"/>
    <property type="project" value="UniProtKB-SubCell"/>
</dbReference>
<protein>
    <recommendedName>
        <fullName evidence="6">Delta(14)-sterol reductase LBR</fullName>
        <ecNumber evidence="5">1.3.1.70</ecNumber>
    </recommendedName>
    <alternativeName>
        <fullName evidence="29">3-beta-hydroxysterol Delta (14)-reductase</fullName>
    </alternativeName>
    <alternativeName>
        <fullName evidence="26">C-14 sterol reductase</fullName>
    </alternativeName>
    <alternativeName>
        <fullName evidence="25">Integral nuclear envelope inner membrane protein</fullName>
    </alternativeName>
    <alternativeName>
        <fullName evidence="27">Lamin-B receptor</fullName>
    </alternativeName>
    <alternativeName>
        <fullName evidence="28">Sterol C14-reductase</fullName>
    </alternativeName>
</protein>
<evidence type="ECO:0000256" key="26">
    <source>
        <dbReference type="ARBA" id="ARBA00030165"/>
    </source>
</evidence>
<feature type="transmembrane region" description="Helical" evidence="33">
    <location>
        <begin position="328"/>
        <end position="348"/>
    </location>
</feature>
<dbReference type="GO" id="GO:0050613">
    <property type="term" value="F:Delta14-sterol reductase activity"/>
    <property type="evidence" value="ECO:0007669"/>
    <property type="project" value="UniProtKB-EC"/>
</dbReference>
<evidence type="ECO:0000256" key="32">
    <source>
        <dbReference type="ARBA" id="ARBA00049367"/>
    </source>
</evidence>
<evidence type="ECO:0000256" key="1">
    <source>
        <dbReference type="ARBA" id="ARBA00004473"/>
    </source>
</evidence>
<name>A0A672YFQ1_9TELE</name>
<evidence type="ECO:0000256" key="4">
    <source>
        <dbReference type="ARBA" id="ARBA00005402"/>
    </source>
</evidence>
<dbReference type="SUPFAM" id="SSF63748">
    <property type="entry name" value="Tudor/PWWP/MBT"/>
    <property type="match status" value="1"/>
</dbReference>
<evidence type="ECO:0000256" key="23">
    <source>
        <dbReference type="ARBA" id="ARBA00023221"/>
    </source>
</evidence>
<evidence type="ECO:0000256" key="2">
    <source>
        <dbReference type="ARBA" id="ARBA00004496"/>
    </source>
</evidence>
<dbReference type="FunFam" id="2.30.30.140:FF:000058">
    <property type="entry name" value="Lamin B receptor"/>
    <property type="match status" value="1"/>
</dbReference>
<keyword evidence="13 33" id="KW-0256">Endoplasmic reticulum</keyword>
<dbReference type="InParanoid" id="A0A672YFQ1"/>